<organism evidence="1 2">
    <name type="scientific">Naganishia cerealis</name>
    <dbReference type="NCBI Taxonomy" id="610337"/>
    <lineage>
        <taxon>Eukaryota</taxon>
        <taxon>Fungi</taxon>
        <taxon>Dikarya</taxon>
        <taxon>Basidiomycota</taxon>
        <taxon>Agaricomycotina</taxon>
        <taxon>Tremellomycetes</taxon>
        <taxon>Filobasidiales</taxon>
        <taxon>Filobasidiaceae</taxon>
        <taxon>Naganishia</taxon>
    </lineage>
</organism>
<accession>A0ACC2VJQ6</accession>
<reference evidence="1" key="1">
    <citation type="submission" date="2023-04" db="EMBL/GenBank/DDBJ databases">
        <title>Draft Genome sequencing of Naganishia species isolated from polar environments using Oxford Nanopore Technology.</title>
        <authorList>
            <person name="Leo P."/>
            <person name="Venkateswaran K."/>
        </authorList>
    </citation>
    <scope>NUCLEOTIDE SEQUENCE</scope>
    <source>
        <strain evidence="1">MNA-CCFEE 5261</strain>
    </source>
</reference>
<evidence type="ECO:0000313" key="1">
    <source>
        <dbReference type="EMBL" id="KAJ9098777.1"/>
    </source>
</evidence>
<sequence length="499" mass="53734">MRLQYKTQLRNTDSQRLTSLAWAALSGAEETFEWLLLDAGHDDDELSRDQENSTILHLLASLPSPLTPTTSKKHADLQKAAVRMSILYWEAFPQLIDWSNASGKTALHLACQSGNADLVRTLCELGADYFLTDVQGNTPLHYASAWNQIECVRVLLEYGCPSGMRNSYGFTALEYAYSSTLARNFQEAIRDVAEGKKARRFGGDGNPPVSGGNGSDPHSLRYRSSHGTMFSDDTGSVAGSYNGGMGRLGYGYNAPGTPRHLQIITTPEPKSPGSTFSYIGDIPAANVGLGMGRIGSSSGTHSPMHRRISQRAVPNVINGEVVSPGATTPSRTQHGEVMPPSPSVLRPQPSNNSLRSTATSTERERKQQQPPLTVPDAPSPTASKGIMGGLDFARPVKSLLRQGSDNRSPSAISPTSTGGSGTFKWPRLPSRGHSHCETVSRSGSIHSAGETSKKRTLGIPSWMPRRESSPSVIEYIDTRSLSAPKNETAREPPLLGPPV</sequence>
<proteinExistence type="predicted"/>
<dbReference type="Proteomes" id="UP001241377">
    <property type="component" value="Unassembled WGS sequence"/>
</dbReference>
<protein>
    <submittedName>
        <fullName evidence="1">Uncharacterized protein</fullName>
    </submittedName>
</protein>
<comment type="caution">
    <text evidence="1">The sequence shown here is derived from an EMBL/GenBank/DDBJ whole genome shotgun (WGS) entry which is preliminary data.</text>
</comment>
<evidence type="ECO:0000313" key="2">
    <source>
        <dbReference type="Proteomes" id="UP001241377"/>
    </source>
</evidence>
<keyword evidence="2" id="KW-1185">Reference proteome</keyword>
<name>A0ACC2VJQ6_9TREE</name>
<dbReference type="EMBL" id="JASBWR010000074">
    <property type="protein sequence ID" value="KAJ9098777.1"/>
    <property type="molecule type" value="Genomic_DNA"/>
</dbReference>
<gene>
    <name evidence="1" type="ORF">QFC19_006253</name>
</gene>